<name>A0A0U5ATM0_9BACT</name>
<dbReference type="EMBL" id="AP014945">
    <property type="protein sequence ID" value="BAU22600.1"/>
    <property type="molecule type" value="Genomic_DNA"/>
</dbReference>
<dbReference type="STRING" id="1653476.THC_0200"/>
<gene>
    <name evidence="2" type="ORF">THC_0200</name>
</gene>
<dbReference type="InterPro" id="IPR053716">
    <property type="entry name" value="Flag_assembly_chemotaxis_eff"/>
</dbReference>
<dbReference type="OrthoDB" id="9810983at2"/>
<proteinExistence type="predicted"/>
<evidence type="ECO:0000313" key="2">
    <source>
        <dbReference type="EMBL" id="BAU22600.1"/>
    </source>
</evidence>
<dbReference type="KEGG" id="cthi:THC_0200"/>
<dbReference type="Gene3D" id="1.10.287.1700">
    <property type="match status" value="1"/>
</dbReference>
<organism evidence="2 3">
    <name type="scientific">Caldimicrobium thiodismutans</name>
    <dbReference type="NCBI Taxonomy" id="1653476"/>
    <lineage>
        <taxon>Bacteria</taxon>
        <taxon>Pseudomonadati</taxon>
        <taxon>Thermodesulfobacteriota</taxon>
        <taxon>Thermodesulfobacteria</taxon>
        <taxon>Thermodesulfobacteriales</taxon>
        <taxon>Thermodesulfobacteriaceae</taxon>
        <taxon>Caldimicrobium</taxon>
    </lineage>
</organism>
<dbReference type="Proteomes" id="UP000068196">
    <property type="component" value="Chromosome"/>
</dbReference>
<accession>A0A0U5ATM0</accession>
<evidence type="ECO:0008006" key="4">
    <source>
        <dbReference type="Google" id="ProtNLM"/>
    </source>
</evidence>
<evidence type="ECO:0000256" key="1">
    <source>
        <dbReference type="SAM" id="Coils"/>
    </source>
</evidence>
<dbReference type="AlphaFoldDB" id="A0A0U5ATM0"/>
<reference evidence="2 3" key="1">
    <citation type="journal article" date="2016" name="Int. J. Syst. Evol. Microbiol.">
        <title>Caldimicrobium thiodismutans sp. nov., a sulfur-disproportionating bacterium isolated from a hot spring, and emended description of the genus Caldimicrobium.</title>
        <authorList>
            <person name="Kojima H."/>
            <person name="Umezawa K."/>
            <person name="Fukui M."/>
        </authorList>
    </citation>
    <scope>NUCLEOTIDE SEQUENCE [LARGE SCALE GENOMIC DNA]</scope>
    <source>
        <strain evidence="2 3">TF1</strain>
    </source>
</reference>
<feature type="coiled-coil region" evidence="1">
    <location>
        <begin position="86"/>
        <end position="120"/>
    </location>
</feature>
<keyword evidence="3" id="KW-1185">Reference proteome</keyword>
<reference evidence="3" key="2">
    <citation type="journal article" date="2016" name="Int. J. Syst. Evol. Microbiol.">
        <title>Caldimicrobium thiodismutans sp. nov., a sulfur-disproportionating bacterium isolated from a hot spring.</title>
        <authorList>
            <person name="Kojima H."/>
            <person name="Umezawa K."/>
            <person name="Fukui M."/>
        </authorList>
    </citation>
    <scope>NUCLEOTIDE SEQUENCE [LARGE SCALE GENOMIC DNA]</scope>
    <source>
        <strain evidence="3">TF1</strain>
    </source>
</reference>
<dbReference type="RefSeq" id="WP_068512043.1">
    <property type="nucleotide sequence ID" value="NZ_AP014945.1"/>
</dbReference>
<evidence type="ECO:0000313" key="3">
    <source>
        <dbReference type="Proteomes" id="UP000068196"/>
    </source>
</evidence>
<sequence>MSRKLKILRLLSWYKSLQEEQNKLRVYNAKLNLQKLLEEKEILDEEYGECYKYLKEQRSFSGEELRSWFGYLERLIEFRQISDKKVEMQKGILSELQEELKRKNQEKRLMERLTEKTQRQLDLEEMKKEWKDLDDLILMRRGRSLD</sequence>
<protein>
    <recommendedName>
        <fullName evidence="4">Flagellar FliJ protein</fullName>
    </recommendedName>
</protein>
<keyword evidence="1" id="KW-0175">Coiled coil</keyword>